<sequence>MSAAFTVDTAAPVISNVTASQDAGANTFVFSYDVSEDAGNVTTFLEISGDGGSTWTVPITSAAGALGVGITAGTGKTITWDGATDYNDQEKINMKIRVTANDQYTNEGDNTSANFSLDTKAPRLTNLSGAQSLATTTVTVTYDLAEQNNSLVILDISSDSGSTWTVATTTLTGHVGSGVIPATGKTISWNPKIDFNNQTAATMRARVRAQDTFSNQSSNVTSANFSLDTLPPVANVATDLQAQPNAGDTTVSIGGSFIEINPNTNNFYVALNGGAYGSATAGQSNTVSPSDQAVAAGATLDGNDYISKVKITHADDYGQIADNENTSLATIYKYVKPYMPAAPTVTNPMVGTVDVTVNKNSSETDGLEYAIFENTQSKYVQANGALGASAVWQALGTGAGQWGNSSGVSGKITVSGLSNPSYTYQFQVKSRNTSDASNAASSASALSSSASSQNQAPTITFNSTAQTTDGSKYVNINYLGIDLESDTSTLVTYKYSTDNTNYFTMTEKSGVGSDGVSGLLFSPSPGVGLDFMWDVNADLPVTENTTAYVRLQANDGTNSGAISTASAFTIDTKNPVISSVSASQTSGTGNVAITYTLTDLSTSNVELNISNDGGSTWMVATSSVSGDVGAGISPGSGRSITWNAGVDFSDQEVSNMKVRLRAVDAYSNLGSFVSSANFVVDTKAPVVSSVVASQLASSSTVNITYTLADTNNSSVYIEISEDNGSTWVVATTTLTGAVGADVTPGSKTVTWNAAIDFASHQQSDMVVRVRAVDVYNNVSGNVDSSAFSVDTSPPGINTVVAAQTLGTQNISITYNLVDANNATVAFDVSDDGGSTWNVTHSSVTGDVGVGIVPSSGKTITWNVGADYPSHQNSNMMVRVRGTDTFNNTSANVNSATFGLDTLAPAINVVADLQSQPNAGDTTVLVGGSFTEANPNINNFFVAINGGVYGPTTTGEGDAASPANQATNVGISLTGNDYISKVKIVHTDDYGQSATNQNTSPNTAYKFVKPYIPDTPTVNNPQNTSIDLLINAHVGESTSVEYAILEVSTNKYVQTNGTLDNSEFLQ</sequence>
<protein>
    <submittedName>
        <fullName evidence="1">Transcriptional regulator</fullName>
    </submittedName>
</protein>
<name>A0A0G0JVI3_9BACT</name>
<gene>
    <name evidence="1" type="ORF">US58_C0010G0015</name>
</gene>
<dbReference type="AlphaFoldDB" id="A0A0G0JVI3"/>
<reference evidence="1 2" key="1">
    <citation type="journal article" date="2015" name="Nature">
        <title>rRNA introns, odd ribosomes, and small enigmatic genomes across a large radiation of phyla.</title>
        <authorList>
            <person name="Brown C.T."/>
            <person name="Hug L.A."/>
            <person name="Thomas B.C."/>
            <person name="Sharon I."/>
            <person name="Castelle C.J."/>
            <person name="Singh A."/>
            <person name="Wilkins M.J."/>
            <person name="Williams K.H."/>
            <person name="Banfield J.F."/>
        </authorList>
    </citation>
    <scope>NUCLEOTIDE SEQUENCE [LARGE SCALE GENOMIC DNA]</scope>
</reference>
<evidence type="ECO:0000313" key="1">
    <source>
        <dbReference type="EMBL" id="KKQ40914.1"/>
    </source>
</evidence>
<proteinExistence type="predicted"/>
<accession>A0A0G0JVI3</accession>
<organism evidence="1 2">
    <name type="scientific">Candidatus Magasanikbacteria bacterium GW2011_GWA2_37_8</name>
    <dbReference type="NCBI Taxonomy" id="1619036"/>
    <lineage>
        <taxon>Bacteria</taxon>
        <taxon>Candidatus Magasanikiibacteriota</taxon>
    </lineage>
</organism>
<dbReference type="EMBL" id="LBTN01000010">
    <property type="protein sequence ID" value="KKQ40914.1"/>
    <property type="molecule type" value="Genomic_DNA"/>
</dbReference>
<dbReference type="Proteomes" id="UP000034333">
    <property type="component" value="Unassembled WGS sequence"/>
</dbReference>
<dbReference type="STRING" id="1619036.US58_C0010G0015"/>
<evidence type="ECO:0000313" key="2">
    <source>
        <dbReference type="Proteomes" id="UP000034333"/>
    </source>
</evidence>
<comment type="caution">
    <text evidence="1">The sequence shown here is derived from an EMBL/GenBank/DDBJ whole genome shotgun (WGS) entry which is preliminary data.</text>
</comment>